<feature type="domain" description="EF-hand" evidence="3">
    <location>
        <begin position="94"/>
        <end position="129"/>
    </location>
</feature>
<protein>
    <submittedName>
        <fullName evidence="4">DgyrCDS6903</fullName>
    </submittedName>
</protein>
<keyword evidence="2" id="KW-0472">Membrane</keyword>
<comment type="caution">
    <text evidence="4">The sequence shown here is derived from an EMBL/GenBank/DDBJ whole genome shotgun (WGS) entry which is preliminary data.</text>
</comment>
<dbReference type="InterPro" id="IPR050230">
    <property type="entry name" value="CALM/Myosin/TropC-like"/>
</dbReference>
<name>A0A7I8VPF0_9ANNE</name>
<feature type="transmembrane region" description="Helical" evidence="2">
    <location>
        <begin position="162"/>
        <end position="186"/>
    </location>
</feature>
<dbReference type="PANTHER" id="PTHR23048">
    <property type="entry name" value="MYOSIN LIGHT CHAIN 1, 3"/>
    <property type="match status" value="1"/>
</dbReference>
<feature type="domain" description="EF-hand" evidence="3">
    <location>
        <begin position="9"/>
        <end position="44"/>
    </location>
</feature>
<dbReference type="FunFam" id="1.10.238.10:FF:000001">
    <property type="entry name" value="Calmodulin 1"/>
    <property type="match status" value="1"/>
</dbReference>
<gene>
    <name evidence="4" type="ORF">DGYR_LOCUS6595</name>
</gene>
<dbReference type="GO" id="GO:0005509">
    <property type="term" value="F:calcium ion binding"/>
    <property type="evidence" value="ECO:0007669"/>
    <property type="project" value="InterPro"/>
</dbReference>
<dbReference type="PANTHER" id="PTHR23048:SF0">
    <property type="entry name" value="CALMODULIN LIKE 3"/>
    <property type="match status" value="1"/>
</dbReference>
<evidence type="ECO:0000256" key="1">
    <source>
        <dbReference type="ARBA" id="ARBA00022737"/>
    </source>
</evidence>
<dbReference type="PROSITE" id="PS50222">
    <property type="entry name" value="EF_HAND_2"/>
    <property type="match status" value="2"/>
</dbReference>
<dbReference type="OrthoDB" id="26525at2759"/>
<reference evidence="4 5" key="1">
    <citation type="submission" date="2020-08" db="EMBL/GenBank/DDBJ databases">
        <authorList>
            <person name="Hejnol A."/>
        </authorList>
    </citation>
    <scope>NUCLEOTIDE SEQUENCE [LARGE SCALE GENOMIC DNA]</scope>
</reference>
<organism evidence="4 5">
    <name type="scientific">Dimorphilus gyrociliatus</name>
    <dbReference type="NCBI Taxonomy" id="2664684"/>
    <lineage>
        <taxon>Eukaryota</taxon>
        <taxon>Metazoa</taxon>
        <taxon>Spiralia</taxon>
        <taxon>Lophotrochozoa</taxon>
        <taxon>Annelida</taxon>
        <taxon>Polychaeta</taxon>
        <taxon>Polychaeta incertae sedis</taxon>
        <taxon>Dinophilidae</taxon>
        <taxon>Dimorphilus</taxon>
    </lineage>
</organism>
<keyword evidence="2" id="KW-0812">Transmembrane</keyword>
<dbReference type="InterPro" id="IPR002048">
    <property type="entry name" value="EF_hand_dom"/>
</dbReference>
<keyword evidence="1" id="KW-0677">Repeat</keyword>
<dbReference type="GO" id="GO:0016460">
    <property type="term" value="C:myosin II complex"/>
    <property type="evidence" value="ECO:0007669"/>
    <property type="project" value="TreeGrafter"/>
</dbReference>
<dbReference type="CDD" id="cd00051">
    <property type="entry name" value="EFh"/>
    <property type="match status" value="1"/>
</dbReference>
<dbReference type="SUPFAM" id="SSF47473">
    <property type="entry name" value="EF-hand"/>
    <property type="match status" value="1"/>
</dbReference>
<accession>A0A7I8VPF0</accession>
<dbReference type="Proteomes" id="UP000549394">
    <property type="component" value="Unassembled WGS sequence"/>
</dbReference>
<dbReference type="InterPro" id="IPR011992">
    <property type="entry name" value="EF-hand-dom_pair"/>
</dbReference>
<dbReference type="Pfam" id="PF13499">
    <property type="entry name" value="EF-hand_7"/>
    <property type="match status" value="1"/>
</dbReference>
<keyword evidence="5" id="KW-1185">Reference proteome</keyword>
<evidence type="ECO:0000313" key="5">
    <source>
        <dbReference type="Proteomes" id="UP000549394"/>
    </source>
</evidence>
<sequence length="194" mass="22588">MACYNLNEEEKQNCKRIFSYFEHKNDGLINKNDVGMVLRASGRNPTEEELNEILNDFEKCNKITFSQILVMMDKTFKHDQGESDDFNEEETIEREEEALVEAFSIFDKAKDGFIGVRELRRIITDLGEGLSNEEADNLIKQADKSKNGQVDYRGKKILLNDYLSSLFLSLSVSLSLLSYVYFFYLIHRIFKIDH</sequence>
<dbReference type="Gene3D" id="1.10.238.10">
    <property type="entry name" value="EF-hand"/>
    <property type="match status" value="2"/>
</dbReference>
<dbReference type="AlphaFoldDB" id="A0A7I8VPF0"/>
<evidence type="ECO:0000256" key="2">
    <source>
        <dbReference type="SAM" id="Phobius"/>
    </source>
</evidence>
<dbReference type="EMBL" id="CAJFCJ010000008">
    <property type="protein sequence ID" value="CAD5118172.1"/>
    <property type="molecule type" value="Genomic_DNA"/>
</dbReference>
<evidence type="ECO:0000313" key="4">
    <source>
        <dbReference type="EMBL" id="CAD5118172.1"/>
    </source>
</evidence>
<keyword evidence="2" id="KW-1133">Transmembrane helix</keyword>
<proteinExistence type="predicted"/>
<evidence type="ECO:0000259" key="3">
    <source>
        <dbReference type="PROSITE" id="PS50222"/>
    </source>
</evidence>